<sequence>MFCEMINPMDMGSLNKITALACLPIVYPPEELLWTNGTSKLAHKHLSLLEIDPANWQNTSNAKEVASLCLGLLLVQFLVLQLEIPGIKRLADKGWKKQFSLLKKKFSKTSTKQPPVAGDTVEQVQFLLQQVSHFQNALTTVNSVHDLRYANHKLQITIL</sequence>
<accession>V2WRT5</accession>
<gene>
    <name evidence="1" type="ORF">Moror_11832</name>
</gene>
<dbReference type="Proteomes" id="UP000017559">
    <property type="component" value="Unassembled WGS sequence"/>
</dbReference>
<protein>
    <submittedName>
        <fullName evidence="1">Uncharacterized protein</fullName>
    </submittedName>
</protein>
<proteinExistence type="predicted"/>
<organism evidence="1 2">
    <name type="scientific">Moniliophthora roreri (strain MCA 2997)</name>
    <name type="common">Cocoa frosty pod rot fungus</name>
    <name type="synonym">Crinipellis roreri</name>
    <dbReference type="NCBI Taxonomy" id="1381753"/>
    <lineage>
        <taxon>Eukaryota</taxon>
        <taxon>Fungi</taxon>
        <taxon>Dikarya</taxon>
        <taxon>Basidiomycota</taxon>
        <taxon>Agaricomycotina</taxon>
        <taxon>Agaricomycetes</taxon>
        <taxon>Agaricomycetidae</taxon>
        <taxon>Agaricales</taxon>
        <taxon>Marasmiineae</taxon>
        <taxon>Marasmiaceae</taxon>
        <taxon>Moniliophthora</taxon>
    </lineage>
</organism>
<comment type="caution">
    <text evidence="1">The sequence shown here is derived from an EMBL/GenBank/DDBJ whole genome shotgun (WGS) entry which is preliminary data.</text>
</comment>
<dbReference type="HOGENOM" id="CLU_1661237_0_0_1"/>
<evidence type="ECO:0000313" key="2">
    <source>
        <dbReference type="Proteomes" id="UP000017559"/>
    </source>
</evidence>
<evidence type="ECO:0000313" key="1">
    <source>
        <dbReference type="EMBL" id="ESK82940.1"/>
    </source>
</evidence>
<name>V2WRT5_MONRO</name>
<dbReference type="EMBL" id="AWSO01001734">
    <property type="protein sequence ID" value="ESK82940.1"/>
    <property type="molecule type" value="Genomic_DNA"/>
</dbReference>
<dbReference type="KEGG" id="mrr:Moror_11832"/>
<dbReference type="AlphaFoldDB" id="V2WRT5"/>
<reference evidence="1 2" key="1">
    <citation type="journal article" date="2014" name="BMC Genomics">
        <title>Genome and secretome analysis of the hemibiotrophic fungal pathogen, Moniliophthora roreri, which causes frosty pod rot disease of cacao: mechanisms of the biotrophic and necrotrophic phases.</title>
        <authorList>
            <person name="Meinhardt L.W."/>
            <person name="Costa G.G.L."/>
            <person name="Thomazella D.P.T."/>
            <person name="Teixeira P.J.P.L."/>
            <person name="Carazzolle M.F."/>
            <person name="Schuster S.C."/>
            <person name="Carlson J.E."/>
            <person name="Guiltinan M.J."/>
            <person name="Mieczkowski P."/>
            <person name="Farmer A."/>
            <person name="Ramaraj T."/>
            <person name="Crozier J."/>
            <person name="Davis R.E."/>
            <person name="Shao J."/>
            <person name="Melnick R.L."/>
            <person name="Pereira G.A.G."/>
            <person name="Bailey B.A."/>
        </authorList>
    </citation>
    <scope>NUCLEOTIDE SEQUENCE [LARGE SCALE GENOMIC DNA]</scope>
    <source>
        <strain evidence="1 2">MCA 2997</strain>
    </source>
</reference>
<keyword evidence="2" id="KW-1185">Reference proteome</keyword>